<keyword evidence="1" id="KW-1133">Transmembrane helix</keyword>
<feature type="transmembrane region" description="Helical" evidence="1">
    <location>
        <begin position="5"/>
        <end position="28"/>
    </location>
</feature>
<protein>
    <submittedName>
        <fullName evidence="2">Uncharacterized protein</fullName>
    </submittedName>
</protein>
<accession>A0A937DLC1</accession>
<evidence type="ECO:0000313" key="3">
    <source>
        <dbReference type="Proteomes" id="UP000642920"/>
    </source>
</evidence>
<name>A0A937DLC1_9BACT</name>
<dbReference type="EMBL" id="JAERQG010000005">
    <property type="protein sequence ID" value="MBL0766939.1"/>
    <property type="molecule type" value="Genomic_DNA"/>
</dbReference>
<sequence>MEQIYFLLCALGDVMLIFLVYFLVAVIFRNTSWIYHFTATKVATTLVISAVVSVMAEKIALIMDWWQYSDQMPLVPFLNIGLSPFLAIVLLPILTFFITKKINQLF</sequence>
<feature type="transmembrane region" description="Helical" evidence="1">
    <location>
        <begin position="34"/>
        <end position="56"/>
    </location>
</feature>
<keyword evidence="1" id="KW-0812">Transmembrane</keyword>
<dbReference type="RefSeq" id="WP_201924045.1">
    <property type="nucleotide sequence ID" value="NZ_JAERQG010000005.1"/>
</dbReference>
<keyword evidence="3" id="KW-1185">Reference proteome</keyword>
<organism evidence="2 3">
    <name type="scientific">Marivirga atlantica</name>
    <dbReference type="NCBI Taxonomy" id="1548457"/>
    <lineage>
        <taxon>Bacteria</taxon>
        <taxon>Pseudomonadati</taxon>
        <taxon>Bacteroidota</taxon>
        <taxon>Cytophagia</taxon>
        <taxon>Cytophagales</taxon>
        <taxon>Marivirgaceae</taxon>
        <taxon>Marivirga</taxon>
    </lineage>
</organism>
<evidence type="ECO:0000313" key="2">
    <source>
        <dbReference type="EMBL" id="MBL0766939.1"/>
    </source>
</evidence>
<dbReference type="Proteomes" id="UP000642920">
    <property type="component" value="Unassembled WGS sequence"/>
</dbReference>
<proteinExistence type="predicted"/>
<gene>
    <name evidence="2" type="ORF">JKP34_16855</name>
</gene>
<reference evidence="2" key="1">
    <citation type="submission" date="2021-01" db="EMBL/GenBank/DDBJ databases">
        <title>Marivirga sp. nov., isolated from intertidal surface sediments.</title>
        <authorList>
            <person name="Zhang M."/>
        </authorList>
    </citation>
    <scope>NUCLEOTIDE SEQUENCE</scope>
    <source>
        <strain evidence="2">SM1354</strain>
    </source>
</reference>
<keyword evidence="1" id="KW-0472">Membrane</keyword>
<dbReference type="AlphaFoldDB" id="A0A937DLC1"/>
<comment type="caution">
    <text evidence="2">The sequence shown here is derived from an EMBL/GenBank/DDBJ whole genome shotgun (WGS) entry which is preliminary data.</text>
</comment>
<feature type="transmembrane region" description="Helical" evidence="1">
    <location>
        <begin position="77"/>
        <end position="98"/>
    </location>
</feature>
<evidence type="ECO:0000256" key="1">
    <source>
        <dbReference type="SAM" id="Phobius"/>
    </source>
</evidence>